<evidence type="ECO:0008006" key="5">
    <source>
        <dbReference type="Google" id="ProtNLM"/>
    </source>
</evidence>
<keyword evidence="2" id="KW-0472">Membrane</keyword>
<evidence type="ECO:0000256" key="1">
    <source>
        <dbReference type="SAM" id="MobiDB-lite"/>
    </source>
</evidence>
<sequence length="526" mass="58685">MKYLIIFRFCMYVHNMPSFWIVPLCLGLTMPSSSSSLQSPSSSPSIGVNVRPFRGGSRINLCLQILDSSSVNRRNSAFTPPVFSFTGDPSPLLVTFIDPLGATVQNAETIIRISSMEKFWFNAFCPLMILVQFSVLYITEYPLYQKIMEDLSHTLTTTLNLIEFETQIHAFPNTAEHPEDDTREEPSAFLAVKLLTTRHFNSEAFKQRLCQMWPEHFSINVLEKEPNFFTVEFGCFGDRRRVLIGQPWHFNYKLIVMTPLEAGSVVTTEMLTSTPFWIQVSGSKIRVTSNPFYIANTRTRLRPHIASPSSLAPTPLYRLNQPFIITESSFNESPYDYGMQHLGQPHTTSLGFYMASSSPNIFPQQPHDLNQPAILNPLTSGLNTAITLSSGFHMSLHQHTTTNLNPNHSAPVTTAEQLQASFPKASLTAAATVVATSCDNHHVIPISQAFSTILADLNPTQPPRFAIGTTSASTPKTNLSRKAKLDRPDGLNAEELIKLTKPLVSSWTSYGCLSRVLRIAFDMLGL</sequence>
<name>A0A7J6I5L5_CANSA</name>
<evidence type="ECO:0000313" key="4">
    <source>
        <dbReference type="Proteomes" id="UP000583929"/>
    </source>
</evidence>
<reference evidence="3 4" key="1">
    <citation type="journal article" date="2020" name="bioRxiv">
        <title>Sequence and annotation of 42 cannabis genomes reveals extensive copy number variation in cannabinoid synthesis and pathogen resistance genes.</title>
        <authorList>
            <person name="Mckernan K.J."/>
            <person name="Helbert Y."/>
            <person name="Kane L.T."/>
            <person name="Ebling H."/>
            <person name="Zhang L."/>
            <person name="Liu B."/>
            <person name="Eaton Z."/>
            <person name="Mclaughlin S."/>
            <person name="Kingan S."/>
            <person name="Baybayan P."/>
            <person name="Concepcion G."/>
            <person name="Jordan M."/>
            <person name="Riva A."/>
            <person name="Barbazuk W."/>
            <person name="Harkins T."/>
        </authorList>
    </citation>
    <scope>NUCLEOTIDE SEQUENCE [LARGE SCALE GENOMIC DNA]</scope>
    <source>
        <strain evidence="4">cv. Jamaican Lion 4</strain>
        <tissue evidence="3">Leaf</tissue>
    </source>
</reference>
<feature type="transmembrane region" description="Helical" evidence="2">
    <location>
        <begin position="119"/>
        <end position="138"/>
    </location>
</feature>
<proteinExistence type="predicted"/>
<evidence type="ECO:0000313" key="3">
    <source>
        <dbReference type="EMBL" id="KAF4402847.1"/>
    </source>
</evidence>
<dbReference type="AlphaFoldDB" id="A0A7J6I5L5"/>
<feature type="region of interest" description="Disordered" evidence="1">
    <location>
        <begin position="466"/>
        <end position="485"/>
    </location>
</feature>
<gene>
    <name evidence="3" type="ORF">G4B88_010299</name>
</gene>
<evidence type="ECO:0000256" key="2">
    <source>
        <dbReference type="SAM" id="Phobius"/>
    </source>
</evidence>
<keyword evidence="2" id="KW-0812">Transmembrane</keyword>
<protein>
    <recommendedName>
        <fullName evidence="5">DUF4283 domain-containing protein</fullName>
    </recommendedName>
</protein>
<keyword evidence="2" id="KW-1133">Transmembrane helix</keyword>
<dbReference type="EMBL" id="JAATIQ010000006">
    <property type="protein sequence ID" value="KAF4402847.1"/>
    <property type="molecule type" value="Genomic_DNA"/>
</dbReference>
<organism evidence="3 4">
    <name type="scientific">Cannabis sativa</name>
    <name type="common">Hemp</name>
    <name type="synonym">Marijuana</name>
    <dbReference type="NCBI Taxonomy" id="3483"/>
    <lineage>
        <taxon>Eukaryota</taxon>
        <taxon>Viridiplantae</taxon>
        <taxon>Streptophyta</taxon>
        <taxon>Embryophyta</taxon>
        <taxon>Tracheophyta</taxon>
        <taxon>Spermatophyta</taxon>
        <taxon>Magnoliopsida</taxon>
        <taxon>eudicotyledons</taxon>
        <taxon>Gunneridae</taxon>
        <taxon>Pentapetalae</taxon>
        <taxon>rosids</taxon>
        <taxon>fabids</taxon>
        <taxon>Rosales</taxon>
        <taxon>Cannabaceae</taxon>
        <taxon>Cannabis</taxon>
    </lineage>
</organism>
<feature type="compositionally biased region" description="Polar residues" evidence="1">
    <location>
        <begin position="468"/>
        <end position="478"/>
    </location>
</feature>
<accession>A0A7J6I5L5</accession>
<comment type="caution">
    <text evidence="3">The sequence shown here is derived from an EMBL/GenBank/DDBJ whole genome shotgun (WGS) entry which is preliminary data.</text>
</comment>
<keyword evidence="4" id="KW-1185">Reference proteome</keyword>
<dbReference type="Proteomes" id="UP000583929">
    <property type="component" value="Unassembled WGS sequence"/>
</dbReference>